<evidence type="ECO:0000313" key="3">
    <source>
        <dbReference type="EMBL" id="ANN74310.1"/>
    </source>
</evidence>
<dbReference type="SUPFAM" id="SSF53850">
    <property type="entry name" value="Periplasmic binding protein-like II"/>
    <property type="match status" value="1"/>
</dbReference>
<keyword evidence="2" id="KW-0732">Signal</keyword>
<sequence>MLRFLIGCVAALILAAPAAAADTFPTRPIVMIVAVAPGGTLDTLARQIASGLTTELGQSVVVENTTGAGGLIGYQRLMKSEPDGYTLMFSNMSLAIIPLLYPTAHVDPVRDLSPIGTVATVPMVLSVSNKSGIASLPEMLKRMRAGGPKLNFGSGGPGTTAHLAEGLFLHISKTQGELIQYRGSGPALADLMAGTIDAVIDQTVTMMPLHKDKRIRAIAVSAPQRLPQMADVPTFAEGGLPAFDLAIWNGVVAPRNTPKPVVDRLASALSKVIDSPEFKTRIDQLAATVPAQAERGPAPFSALLAKDTKEVASLAKQIGLTPQQ</sequence>
<gene>
    <name evidence="3" type="ORF">BAU08_25750</name>
</gene>
<dbReference type="PANTHER" id="PTHR42928:SF5">
    <property type="entry name" value="BLR1237 PROTEIN"/>
    <property type="match status" value="1"/>
</dbReference>
<name>A0A193G385_9BORD</name>
<evidence type="ECO:0000256" key="2">
    <source>
        <dbReference type="SAM" id="SignalP"/>
    </source>
</evidence>
<feature type="chain" id="PRO_5008258567" evidence="2">
    <location>
        <begin position="21"/>
        <end position="324"/>
    </location>
</feature>
<dbReference type="EMBL" id="CP016171">
    <property type="protein sequence ID" value="ANN74310.1"/>
    <property type="molecule type" value="Genomic_DNA"/>
</dbReference>
<dbReference type="AlphaFoldDB" id="A0A193G385"/>
<dbReference type="InterPro" id="IPR042100">
    <property type="entry name" value="Bug_dom1"/>
</dbReference>
<comment type="similarity">
    <text evidence="1">Belongs to the UPF0065 (bug) family.</text>
</comment>
<dbReference type="Gene3D" id="3.40.190.10">
    <property type="entry name" value="Periplasmic binding protein-like II"/>
    <property type="match status" value="1"/>
</dbReference>
<dbReference type="Proteomes" id="UP000092213">
    <property type="component" value="Chromosome"/>
</dbReference>
<evidence type="ECO:0000256" key="1">
    <source>
        <dbReference type="ARBA" id="ARBA00006987"/>
    </source>
</evidence>
<proteinExistence type="inferred from homology"/>
<accession>A0A193G385</accession>
<dbReference type="Pfam" id="PF03401">
    <property type="entry name" value="TctC"/>
    <property type="match status" value="1"/>
</dbReference>
<organism evidence="3 4">
    <name type="scientific">Bordetella bronchialis</name>
    <dbReference type="NCBI Taxonomy" id="463025"/>
    <lineage>
        <taxon>Bacteria</taxon>
        <taxon>Pseudomonadati</taxon>
        <taxon>Pseudomonadota</taxon>
        <taxon>Betaproteobacteria</taxon>
        <taxon>Burkholderiales</taxon>
        <taxon>Alcaligenaceae</taxon>
        <taxon>Bordetella</taxon>
    </lineage>
</organism>
<evidence type="ECO:0000313" key="4">
    <source>
        <dbReference type="Proteomes" id="UP000092213"/>
    </source>
</evidence>
<dbReference type="InterPro" id="IPR005064">
    <property type="entry name" value="BUG"/>
</dbReference>
<reference evidence="3 4" key="1">
    <citation type="submission" date="2016-06" db="EMBL/GenBank/DDBJ databases">
        <title>Complete genome sequences of Bordetella bronchialis and Bordetella flabilis.</title>
        <authorList>
            <person name="LiPuma J.J."/>
            <person name="Spilker T."/>
        </authorList>
    </citation>
    <scope>NUCLEOTIDE SEQUENCE [LARGE SCALE GENOMIC DNA]</scope>
    <source>
        <strain evidence="3 4">AU17976</strain>
    </source>
</reference>
<protein>
    <submittedName>
        <fullName evidence="3">ABC transporter substrate-binding protein</fullName>
    </submittedName>
</protein>
<dbReference type="PIRSF" id="PIRSF017082">
    <property type="entry name" value="YflP"/>
    <property type="match status" value="1"/>
</dbReference>
<dbReference type="STRING" id="463025.BAU08_25750"/>
<dbReference type="RefSeq" id="WP_066672348.1">
    <property type="nucleotide sequence ID" value="NZ_CP016171.1"/>
</dbReference>
<dbReference type="PANTHER" id="PTHR42928">
    <property type="entry name" value="TRICARBOXYLATE-BINDING PROTEIN"/>
    <property type="match status" value="1"/>
</dbReference>
<feature type="signal peptide" evidence="2">
    <location>
        <begin position="1"/>
        <end position="20"/>
    </location>
</feature>
<dbReference type="Gene3D" id="3.40.190.150">
    <property type="entry name" value="Bordetella uptake gene, domain 1"/>
    <property type="match status" value="1"/>
</dbReference>
<dbReference type="CDD" id="cd07012">
    <property type="entry name" value="PBP2_Bug_TTT"/>
    <property type="match status" value="1"/>
</dbReference>